<feature type="region of interest" description="Disordered" evidence="1">
    <location>
        <begin position="140"/>
        <end position="159"/>
    </location>
</feature>
<feature type="region of interest" description="Disordered" evidence="1">
    <location>
        <begin position="317"/>
        <end position="338"/>
    </location>
</feature>
<accession>A0A438MV07</accession>
<dbReference type="EMBL" id="NAJM01000046">
    <property type="protein sequence ID" value="RVX67591.1"/>
    <property type="molecule type" value="Genomic_DNA"/>
</dbReference>
<reference evidence="2 3" key="1">
    <citation type="submission" date="2017-03" db="EMBL/GenBank/DDBJ databases">
        <title>Genomes of endolithic fungi from Antarctica.</title>
        <authorList>
            <person name="Coleine C."/>
            <person name="Masonjones S."/>
            <person name="Stajich J.E."/>
        </authorList>
    </citation>
    <scope>NUCLEOTIDE SEQUENCE [LARGE SCALE GENOMIC DNA]</scope>
    <source>
        <strain evidence="2 3">CCFEE 6314</strain>
    </source>
</reference>
<evidence type="ECO:0000256" key="1">
    <source>
        <dbReference type="SAM" id="MobiDB-lite"/>
    </source>
</evidence>
<gene>
    <name evidence="2" type="ORF">B0A52_08120</name>
</gene>
<sequence>MSSRINVKSENTVFQSSLSLSPSPSHPDDEVASLLEIARQVKNLPLVISNIVTDKPGFKALFERQVRLLQSRSQAFEDGHVTVYDKVLLGLTNNGTLLDNPAAVVYYCEEFLGIGLSGVGVGDGSIKDALTQAVDVRDMLKQSTSQKRTEPTGRGPEEPKKIRKDMVADLSQLWNVYETAKEEYLAVANLGNERTTKAAKFLRDTAENTLHHLQNKNVDDIMLAELEATYKMAKTVVVSLTGGKKRKFDAVEMEGVRGTPKGPSGQARGGRHAGAVGRRQLHPEHDGHHGRSLHVGAEVSDPWDKRHDRGWDMVSDGQYERKSQEAHDGWGSGYRSRGRGAGFDRYQRRYESYHPDRRHSYL</sequence>
<feature type="region of interest" description="Disordered" evidence="1">
    <location>
        <begin position="255"/>
        <end position="305"/>
    </location>
</feature>
<feature type="compositionally biased region" description="Basic and acidic residues" evidence="1">
    <location>
        <begin position="318"/>
        <end position="328"/>
    </location>
</feature>
<evidence type="ECO:0000313" key="2">
    <source>
        <dbReference type="EMBL" id="RVX67591.1"/>
    </source>
</evidence>
<evidence type="ECO:0000313" key="3">
    <source>
        <dbReference type="Proteomes" id="UP000288859"/>
    </source>
</evidence>
<comment type="caution">
    <text evidence="2">The sequence shown here is derived from an EMBL/GenBank/DDBJ whole genome shotgun (WGS) entry which is preliminary data.</text>
</comment>
<protein>
    <submittedName>
        <fullName evidence="2">Uncharacterized protein</fullName>
    </submittedName>
</protein>
<dbReference type="OrthoDB" id="5296805at2759"/>
<proteinExistence type="predicted"/>
<dbReference type="Proteomes" id="UP000288859">
    <property type="component" value="Unassembled WGS sequence"/>
</dbReference>
<dbReference type="AlphaFoldDB" id="A0A438MV07"/>
<name>A0A438MV07_EXOME</name>
<organism evidence="2 3">
    <name type="scientific">Exophiala mesophila</name>
    <name type="common">Black yeast-like fungus</name>
    <dbReference type="NCBI Taxonomy" id="212818"/>
    <lineage>
        <taxon>Eukaryota</taxon>
        <taxon>Fungi</taxon>
        <taxon>Dikarya</taxon>
        <taxon>Ascomycota</taxon>
        <taxon>Pezizomycotina</taxon>
        <taxon>Eurotiomycetes</taxon>
        <taxon>Chaetothyriomycetidae</taxon>
        <taxon>Chaetothyriales</taxon>
        <taxon>Herpotrichiellaceae</taxon>
        <taxon>Exophiala</taxon>
    </lineage>
</organism>
<feature type="compositionally biased region" description="Basic and acidic residues" evidence="1">
    <location>
        <begin position="147"/>
        <end position="159"/>
    </location>
</feature>